<proteinExistence type="predicted"/>
<dbReference type="PANTHER" id="PTHR13464">
    <property type="entry name" value="TRANSCRIPTIONAL REGULATOR PROTEIN HCNGP"/>
    <property type="match status" value="1"/>
</dbReference>
<dbReference type="EMBL" id="JAAQHG020000007">
    <property type="protein sequence ID" value="KAL1588492.1"/>
    <property type="molecule type" value="Genomic_DNA"/>
</dbReference>
<name>A0AB34KU58_9PEZI</name>
<reference evidence="2 3" key="1">
    <citation type="journal article" date="2020" name="Microbiol. Resour. Announc.">
        <title>Draft Genome Sequence of a Cladosporium Species Isolated from the Mesophotic Ascidian Didemnum maculosum.</title>
        <authorList>
            <person name="Gioti A."/>
            <person name="Siaperas R."/>
            <person name="Nikolaivits E."/>
            <person name="Le Goff G."/>
            <person name="Ouazzani J."/>
            <person name="Kotoulas G."/>
            <person name="Topakas E."/>
        </authorList>
    </citation>
    <scope>NUCLEOTIDE SEQUENCE [LARGE SCALE GENOMIC DNA]</scope>
    <source>
        <strain evidence="2 3">TM138-S3</strain>
    </source>
</reference>
<dbReference type="GeneID" id="96004322"/>
<organism evidence="2 3">
    <name type="scientific">Cladosporium halotolerans</name>
    <dbReference type="NCBI Taxonomy" id="1052096"/>
    <lineage>
        <taxon>Eukaryota</taxon>
        <taxon>Fungi</taxon>
        <taxon>Dikarya</taxon>
        <taxon>Ascomycota</taxon>
        <taxon>Pezizomycotina</taxon>
        <taxon>Dothideomycetes</taxon>
        <taxon>Dothideomycetidae</taxon>
        <taxon>Cladosporiales</taxon>
        <taxon>Cladosporiaceae</taxon>
        <taxon>Cladosporium</taxon>
    </lineage>
</organism>
<evidence type="ECO:0000256" key="1">
    <source>
        <dbReference type="SAM" id="MobiDB-lite"/>
    </source>
</evidence>
<feature type="compositionally biased region" description="Pro residues" evidence="1">
    <location>
        <begin position="122"/>
        <end position="140"/>
    </location>
</feature>
<accession>A0AB34KU58</accession>
<dbReference type="Proteomes" id="UP000803884">
    <property type="component" value="Unassembled WGS sequence"/>
</dbReference>
<feature type="compositionally biased region" description="Low complexity" evidence="1">
    <location>
        <begin position="75"/>
        <end position="98"/>
    </location>
</feature>
<sequence length="264" mass="28081">MNGLVGYGSSDEEEDDVLPERPAKVAKTSDNAPDRLTAPLKTPTAHPKASIETQPLQASTINPSAEPQNTPPLQQPTAPTQELAPGAAPGPSALPTTSHSPTDPAFSPYTFTRQRLRDLTMPPVPNFSLPSPPSPPPPNSEPAALLSQTTKQFERFLALKAQHTHFNSRLAASASLRNPSLLPKLLEFAGIEGLEACESSLAEGLGVPVEWPGACFVEGLVGGNERREGRRRERERGRGVEFVAAKTEGKDGVAGGGRRSKFDT</sequence>
<evidence type="ECO:0000313" key="2">
    <source>
        <dbReference type="EMBL" id="KAL1588492.1"/>
    </source>
</evidence>
<dbReference type="GO" id="GO:0006355">
    <property type="term" value="P:regulation of DNA-templated transcription"/>
    <property type="evidence" value="ECO:0007669"/>
    <property type="project" value="InterPro"/>
</dbReference>
<protein>
    <recommendedName>
        <fullName evidence="4">HCNGP-like protein</fullName>
    </recommendedName>
</protein>
<feature type="region of interest" description="Disordered" evidence="1">
    <location>
        <begin position="1"/>
        <end position="144"/>
    </location>
</feature>
<evidence type="ECO:0000313" key="3">
    <source>
        <dbReference type="Proteomes" id="UP000803884"/>
    </source>
</evidence>
<dbReference type="PANTHER" id="PTHR13464:SF0">
    <property type="entry name" value="SAP30-BINDING PROTEIN"/>
    <property type="match status" value="1"/>
</dbReference>
<dbReference type="InterPro" id="IPR012479">
    <property type="entry name" value="SAP30BP"/>
</dbReference>
<dbReference type="Pfam" id="PF07818">
    <property type="entry name" value="HCNGP"/>
    <property type="match status" value="1"/>
</dbReference>
<dbReference type="AlphaFoldDB" id="A0AB34KU58"/>
<gene>
    <name evidence="2" type="ORF">WHR41_02878</name>
</gene>
<feature type="compositionally biased region" description="Polar residues" evidence="1">
    <location>
        <begin position="51"/>
        <end position="66"/>
    </location>
</feature>
<dbReference type="GO" id="GO:0005634">
    <property type="term" value="C:nucleus"/>
    <property type="evidence" value="ECO:0007669"/>
    <property type="project" value="TreeGrafter"/>
</dbReference>
<keyword evidence="3" id="KW-1185">Reference proteome</keyword>
<evidence type="ECO:0008006" key="4">
    <source>
        <dbReference type="Google" id="ProtNLM"/>
    </source>
</evidence>
<dbReference type="RefSeq" id="XP_069231597.1">
    <property type="nucleotide sequence ID" value="XM_069371484.1"/>
</dbReference>
<comment type="caution">
    <text evidence="2">The sequence shown here is derived from an EMBL/GenBank/DDBJ whole genome shotgun (WGS) entry which is preliminary data.</text>
</comment>